<dbReference type="OrthoDB" id="5702716at2"/>
<evidence type="ECO:0000256" key="1">
    <source>
        <dbReference type="ARBA" id="ARBA00004651"/>
    </source>
</evidence>
<organism evidence="8 10">
    <name type="scientific">Methylomonas methanica</name>
    <dbReference type="NCBI Taxonomy" id="421"/>
    <lineage>
        <taxon>Bacteria</taxon>
        <taxon>Pseudomonadati</taxon>
        <taxon>Pseudomonadota</taxon>
        <taxon>Gammaproteobacteria</taxon>
        <taxon>Methylococcales</taxon>
        <taxon>Methylococcaceae</taxon>
        <taxon>Methylomonas</taxon>
    </lineage>
</organism>
<evidence type="ECO:0000313" key="7">
    <source>
        <dbReference type="EMBL" id="OAH97837.1"/>
    </source>
</evidence>
<comment type="subcellular location">
    <subcellularLocation>
        <location evidence="1">Cell membrane</location>
        <topology evidence="1">Multi-pass membrane protein</topology>
    </subcellularLocation>
</comment>
<name>A0A177MZS2_METMH</name>
<dbReference type="RefSeq" id="WP_064006565.1">
    <property type="nucleotide sequence ID" value="NZ_LUUG01000002.1"/>
</dbReference>
<keyword evidence="4 6" id="KW-1133">Transmembrane helix</keyword>
<dbReference type="GO" id="GO:0005886">
    <property type="term" value="C:plasma membrane"/>
    <property type="evidence" value="ECO:0007669"/>
    <property type="project" value="UniProtKB-SubCell"/>
</dbReference>
<sequence length="122" mass="13335">MTARNDFSTVRKVVFGQVLMAALVASGFLLIGGWKSAVSPLLGGCVALLPNLYFAYKIYLAKDLGAQGIVNAFYAGETVKLILTVALFSIVLQIPSVDFFTLMVGYIAVLSVFWFALFLWRD</sequence>
<evidence type="ECO:0000313" key="9">
    <source>
        <dbReference type="Proteomes" id="UP000077763"/>
    </source>
</evidence>
<keyword evidence="2" id="KW-1003">Cell membrane</keyword>
<evidence type="ECO:0000256" key="6">
    <source>
        <dbReference type="SAM" id="Phobius"/>
    </source>
</evidence>
<evidence type="ECO:0000256" key="5">
    <source>
        <dbReference type="ARBA" id="ARBA00023136"/>
    </source>
</evidence>
<dbReference type="EMBL" id="LUUG01000002">
    <property type="protein sequence ID" value="OAI10894.1"/>
    <property type="molecule type" value="Genomic_DNA"/>
</dbReference>
<feature type="transmembrane region" description="Helical" evidence="6">
    <location>
        <begin position="100"/>
        <end position="120"/>
    </location>
</feature>
<evidence type="ECO:0000256" key="2">
    <source>
        <dbReference type="ARBA" id="ARBA00022475"/>
    </source>
</evidence>
<dbReference type="InterPro" id="IPR005598">
    <property type="entry name" value="ATP_synth_I"/>
</dbReference>
<reference evidence="10" key="1">
    <citation type="submission" date="2016-03" db="EMBL/GenBank/DDBJ databases">
        <authorList>
            <person name="Heylen K."/>
            <person name="De Vos P."/>
            <person name="Vekeman B."/>
        </authorList>
    </citation>
    <scope>NUCLEOTIDE SEQUENCE [LARGE SCALE GENOMIC DNA]</scope>
    <source>
        <strain evidence="10">R-45363</strain>
    </source>
</reference>
<reference evidence="8 9" key="2">
    <citation type="submission" date="2016-03" db="EMBL/GenBank/DDBJ databases">
        <authorList>
            <person name="Ploux O."/>
        </authorList>
    </citation>
    <scope>NUCLEOTIDE SEQUENCE [LARGE SCALE GENOMIC DNA]</scope>
    <source>
        <strain evidence="8">R-45363</strain>
        <strain evidence="7 9">R-45371</strain>
    </source>
</reference>
<comment type="caution">
    <text evidence="8">The sequence shown here is derived from an EMBL/GenBank/DDBJ whole genome shotgun (WGS) entry which is preliminary data.</text>
</comment>
<dbReference type="Pfam" id="PF03899">
    <property type="entry name" value="ATP-synt_I"/>
    <property type="match status" value="1"/>
</dbReference>
<proteinExistence type="predicted"/>
<evidence type="ECO:0000313" key="8">
    <source>
        <dbReference type="EMBL" id="OAI10894.1"/>
    </source>
</evidence>
<feature type="transmembrane region" description="Helical" evidence="6">
    <location>
        <begin position="12"/>
        <end position="31"/>
    </location>
</feature>
<dbReference type="Proteomes" id="UP000078090">
    <property type="component" value="Unassembled WGS sequence"/>
</dbReference>
<dbReference type="EMBL" id="LUUH01000095">
    <property type="protein sequence ID" value="OAH97837.1"/>
    <property type="molecule type" value="Genomic_DNA"/>
</dbReference>
<keyword evidence="3 6" id="KW-0812">Transmembrane</keyword>
<protein>
    <submittedName>
        <fullName evidence="8">F0F1 ATP synthase assembly protein I</fullName>
    </submittedName>
</protein>
<dbReference type="AlphaFoldDB" id="A0A177MZS2"/>
<dbReference type="Proteomes" id="UP000077763">
    <property type="component" value="Unassembled WGS sequence"/>
</dbReference>
<feature type="transmembrane region" description="Helical" evidence="6">
    <location>
        <begin position="37"/>
        <end position="56"/>
    </location>
</feature>
<feature type="transmembrane region" description="Helical" evidence="6">
    <location>
        <begin position="68"/>
        <end position="94"/>
    </location>
</feature>
<accession>A0A177MZS2</accession>
<keyword evidence="5 6" id="KW-0472">Membrane</keyword>
<evidence type="ECO:0000256" key="4">
    <source>
        <dbReference type="ARBA" id="ARBA00022989"/>
    </source>
</evidence>
<gene>
    <name evidence="8" type="ORF">A1332_23460</name>
    <name evidence="7" type="ORF">A1353_22485</name>
</gene>
<evidence type="ECO:0000256" key="3">
    <source>
        <dbReference type="ARBA" id="ARBA00022692"/>
    </source>
</evidence>
<evidence type="ECO:0000313" key="10">
    <source>
        <dbReference type="Proteomes" id="UP000078090"/>
    </source>
</evidence>